<dbReference type="Pfam" id="PF07553">
    <property type="entry name" value="Lipoprotein_Ltp"/>
    <property type="match status" value="2"/>
</dbReference>
<keyword evidence="4" id="KW-0449">Lipoprotein</keyword>
<feature type="region of interest" description="Disordered" evidence="1">
    <location>
        <begin position="226"/>
        <end position="268"/>
    </location>
</feature>
<dbReference type="Proteomes" id="UP001154095">
    <property type="component" value="Chromosome"/>
</dbReference>
<keyword evidence="5" id="KW-1185">Reference proteome</keyword>
<dbReference type="EMBL" id="OW659496">
    <property type="protein sequence ID" value="CAH2762210.1"/>
    <property type="molecule type" value="Genomic_DNA"/>
</dbReference>
<feature type="domain" description="Putative host cell surface-exposed lipoprotein Ltp-like HTH region" evidence="2">
    <location>
        <begin position="271"/>
        <end position="305"/>
    </location>
</feature>
<name>A0AAU9VI21_9FIRM</name>
<proteinExistence type="predicted"/>
<dbReference type="AlphaFoldDB" id="A0AAU9VI21"/>
<evidence type="ECO:0000259" key="2">
    <source>
        <dbReference type="Pfam" id="PF07553"/>
    </source>
</evidence>
<dbReference type="EMBL" id="OW659477">
    <property type="protein sequence ID" value="CAH2762238.1"/>
    <property type="molecule type" value="Genomic_DNA"/>
</dbReference>
<dbReference type="InterPro" id="IPR036388">
    <property type="entry name" value="WH-like_DNA-bd_sf"/>
</dbReference>
<gene>
    <name evidence="4" type="ORF">ERYAMS2_01103</name>
    <name evidence="3" type="ORF">ERYAMS_00809</name>
</gene>
<dbReference type="Proteomes" id="UP001154111">
    <property type="component" value="Chromosome"/>
</dbReference>
<accession>A0AAU9VI21</accession>
<evidence type="ECO:0000313" key="6">
    <source>
        <dbReference type="Proteomes" id="UP001154111"/>
    </source>
</evidence>
<evidence type="ECO:0000313" key="3">
    <source>
        <dbReference type="EMBL" id="CAH2762210.1"/>
    </source>
</evidence>
<dbReference type="PROSITE" id="PS51257">
    <property type="entry name" value="PROKAR_LIPOPROTEIN"/>
    <property type="match status" value="1"/>
</dbReference>
<sequence>MFQKKYKGERKLIMKQSNKFGIVFLILLMLVGCGQTKTVPLKAITVDHENLGITLPELEQHVVQNLKERMKSSKESFQIYGENIYTLNLKHDVNIMARLVDEYVTEVYFTVDYDIRETEDATEIGRFIGESLSELSKDLMPSVNLKEVINTSSDRYQDFKLEDVYYRSDLIDDSTIFYGDAVSDHIQFYNVFSKKYATTAMTQLGFRYTEFSDDLEYTAHQKELNDEAKKVEEEKIKKDQEEADKKEQEKKEKAAQAKKSEKPALSMSQINANRKAREYLNYSAFSRTGLIEQLEFEGFSEDDSTRAADSTNTNWNLQAAQKAQDYLDYTSFSRDGLIEQLEFEGFSNEEALYGVEKVGY</sequence>
<dbReference type="InterPro" id="IPR011434">
    <property type="entry name" value="Ltp-like_HTH"/>
</dbReference>
<reference evidence="4" key="1">
    <citation type="submission" date="2022-04" db="EMBL/GenBank/DDBJ databases">
        <authorList>
            <person name="Forde T."/>
        </authorList>
    </citation>
    <scope>NUCLEOTIDE SEQUENCE</scope>
    <source>
        <strain evidence="4">A18Y016a</strain>
        <strain evidence="3">A18Y020d</strain>
    </source>
</reference>
<feature type="compositionally biased region" description="Basic and acidic residues" evidence="1">
    <location>
        <begin position="226"/>
        <end position="262"/>
    </location>
</feature>
<evidence type="ECO:0000256" key="1">
    <source>
        <dbReference type="SAM" id="MobiDB-lite"/>
    </source>
</evidence>
<feature type="domain" description="Putative host cell surface-exposed lipoprotein Ltp-like HTH region" evidence="2">
    <location>
        <begin position="314"/>
        <end position="357"/>
    </location>
</feature>
<evidence type="ECO:0000313" key="5">
    <source>
        <dbReference type="Proteomes" id="UP001154095"/>
    </source>
</evidence>
<protein>
    <submittedName>
        <fullName evidence="4">Ltp family lipoprotein</fullName>
    </submittedName>
</protein>
<organism evidence="4 6">
    <name type="scientific">Erysipelothrix amsterdamensis</name>
    <dbReference type="NCBI Taxonomy" id="2929157"/>
    <lineage>
        <taxon>Bacteria</taxon>
        <taxon>Bacillati</taxon>
        <taxon>Bacillota</taxon>
        <taxon>Erysipelotrichia</taxon>
        <taxon>Erysipelotrichales</taxon>
        <taxon>Erysipelotrichaceae</taxon>
        <taxon>Erysipelothrix</taxon>
    </lineage>
</organism>
<evidence type="ECO:0000313" key="4">
    <source>
        <dbReference type="EMBL" id="CAH2762238.1"/>
    </source>
</evidence>
<dbReference type="Gene3D" id="1.10.10.10">
    <property type="entry name" value="Winged helix-like DNA-binding domain superfamily/Winged helix DNA-binding domain"/>
    <property type="match status" value="2"/>
</dbReference>